<sequence>MLGSKAFQNSWAKLLASLFFLLTASQLCIAAPYSDQLAVRDDQRIYSRALTPELADYKRKIEAADADKTIVGTSETKFFDFTPAGNHLTGSSSFAGCFGVIIATKQGAIIGHYNLDQAGLDKAKDEIPALYKEHNDLVGGGAPHLYSAVEYETGELVEPNLFNEYKRFLNELVGTDPAEHTYTEVGEIIVNEDLEEWDDDFVSGGFVVENAGGGKADTRLFFINIEHMKGSLRPGQGN</sequence>
<feature type="signal peptide" evidence="1">
    <location>
        <begin position="1"/>
        <end position="30"/>
    </location>
</feature>
<protein>
    <submittedName>
        <fullName evidence="2">Uncharacterized protein</fullName>
    </submittedName>
</protein>
<dbReference type="EMBL" id="PVQB02000367">
    <property type="protein sequence ID" value="KAF4338122.1"/>
    <property type="molecule type" value="Genomic_DNA"/>
</dbReference>
<evidence type="ECO:0000256" key="1">
    <source>
        <dbReference type="SAM" id="SignalP"/>
    </source>
</evidence>
<comment type="caution">
    <text evidence="2">The sequence shown here is derived from an EMBL/GenBank/DDBJ whole genome shotgun (WGS) entry which is preliminary data.</text>
</comment>
<feature type="chain" id="PRO_5040248032" evidence="1">
    <location>
        <begin position="31"/>
        <end position="238"/>
    </location>
</feature>
<dbReference type="AlphaFoldDB" id="A0A9P5AHN2"/>
<keyword evidence="1" id="KW-0732">Signal</keyword>
<reference evidence="2" key="1">
    <citation type="journal article" date="2017" name="Mycologia">
        <title>Fusarium algeriense, sp. nov., a novel toxigenic crown rot pathogen of durum wheat from Algeria is nested in the Fusarium burgessii species complex.</title>
        <authorList>
            <person name="Laraba I."/>
            <person name="Keddad A."/>
            <person name="Boureghda H."/>
            <person name="Abdallah N."/>
            <person name="Vaughan M.M."/>
            <person name="Proctor R.H."/>
            <person name="Busman M."/>
            <person name="O'Donnell K."/>
        </authorList>
    </citation>
    <scope>NUCLEOTIDE SEQUENCE</scope>
    <source>
        <strain evidence="2">NRRL 25174</strain>
    </source>
</reference>
<reference evidence="2" key="2">
    <citation type="submission" date="2020-02" db="EMBL/GenBank/DDBJ databases">
        <title>Identification and distribution of gene clusters putatively required for synthesis of sphingolipid metabolism inhibitors in phylogenetically diverse species of the filamentous fungus Fusarium.</title>
        <authorList>
            <person name="Kim H.-S."/>
            <person name="Busman M."/>
            <person name="Brown D.W."/>
            <person name="Divon H."/>
            <person name="Uhlig S."/>
            <person name="Proctor R.H."/>
        </authorList>
    </citation>
    <scope>NUCLEOTIDE SEQUENCE</scope>
    <source>
        <strain evidence="2">NRRL 25174</strain>
    </source>
</reference>
<gene>
    <name evidence="2" type="ORF">FBEOM_8021</name>
</gene>
<organism evidence="2 3">
    <name type="scientific">Fusarium beomiforme</name>
    <dbReference type="NCBI Taxonomy" id="44412"/>
    <lineage>
        <taxon>Eukaryota</taxon>
        <taxon>Fungi</taxon>
        <taxon>Dikarya</taxon>
        <taxon>Ascomycota</taxon>
        <taxon>Pezizomycotina</taxon>
        <taxon>Sordariomycetes</taxon>
        <taxon>Hypocreomycetidae</taxon>
        <taxon>Hypocreales</taxon>
        <taxon>Nectriaceae</taxon>
        <taxon>Fusarium</taxon>
        <taxon>Fusarium burgessii species complex</taxon>
    </lineage>
</organism>
<accession>A0A9P5AHN2</accession>
<name>A0A9P5AHN2_9HYPO</name>
<proteinExistence type="predicted"/>
<dbReference type="Proteomes" id="UP000730481">
    <property type="component" value="Unassembled WGS sequence"/>
</dbReference>
<evidence type="ECO:0000313" key="2">
    <source>
        <dbReference type="EMBL" id="KAF4338122.1"/>
    </source>
</evidence>
<keyword evidence="3" id="KW-1185">Reference proteome</keyword>
<evidence type="ECO:0000313" key="3">
    <source>
        <dbReference type="Proteomes" id="UP000730481"/>
    </source>
</evidence>
<dbReference type="OrthoDB" id="5047636at2759"/>